<proteinExistence type="predicted"/>
<gene>
    <name evidence="1" type="ORF">DQX05_29095</name>
</gene>
<organism evidence="1 2">
    <name type="scientific">Paenibacillus thiaminolyticus</name>
    <name type="common">Bacillus thiaminolyticus</name>
    <dbReference type="NCBI Taxonomy" id="49283"/>
    <lineage>
        <taxon>Bacteria</taxon>
        <taxon>Bacillati</taxon>
        <taxon>Bacillota</taxon>
        <taxon>Bacilli</taxon>
        <taxon>Bacillales</taxon>
        <taxon>Paenibacillaceae</taxon>
        <taxon>Paenibacillus</taxon>
    </lineage>
</organism>
<evidence type="ECO:0000313" key="1">
    <source>
        <dbReference type="EMBL" id="RJG16062.1"/>
    </source>
</evidence>
<dbReference type="InterPro" id="IPR018679">
    <property type="entry name" value="DUF2161"/>
</dbReference>
<comment type="caution">
    <text evidence="1">The sequence shown here is derived from an EMBL/GenBank/DDBJ whole genome shotgun (WGS) entry which is preliminary data.</text>
</comment>
<dbReference type="Pfam" id="PF09929">
    <property type="entry name" value="DUF2161"/>
    <property type="match status" value="1"/>
</dbReference>
<dbReference type="AlphaFoldDB" id="A0A3A3G8V0"/>
<dbReference type="EMBL" id="QYZD01000062">
    <property type="protein sequence ID" value="RJG16062.1"/>
    <property type="molecule type" value="Genomic_DNA"/>
</dbReference>
<sequence>MFGWMRGVSGMEALDHHEAKPARAAARKESELYAPLKEFFEARGYIVRGEVRHCDLVAMRPEDEEGQEEPPIIVELKPSFNLTLVLQALERQKLSPQVYVAVEKKKGGKGHSVSSLRQLCGKLGIGFLLVTFYKRKAPFVEIVCTPAGSAASYMETRPVKTRAARLVREFSARSGDYNVGGTTKLPLVTAYREKALRAAHCLADGPLRAAAVRDGSGVGDAAAILQRNYYGWFERISRGVYALTGEGREALERYAHVVLDWHKPGAGTAEVTGLPLASDT</sequence>
<evidence type="ECO:0000313" key="2">
    <source>
        <dbReference type="Proteomes" id="UP000266177"/>
    </source>
</evidence>
<accession>A0A3A3G8V0</accession>
<reference evidence="1 2" key="1">
    <citation type="submission" date="2018-09" db="EMBL/GenBank/DDBJ databases">
        <title>Paenibacillus SK2017-BO5.</title>
        <authorList>
            <person name="Piskunova J.V."/>
            <person name="Dubiley S.A."/>
            <person name="Severinov K.V."/>
        </authorList>
    </citation>
    <scope>NUCLEOTIDE SEQUENCE [LARGE SCALE GENOMIC DNA]</scope>
    <source>
        <strain evidence="1 2">BO5</strain>
    </source>
</reference>
<protein>
    <submittedName>
        <fullName evidence="1">Uncharacterized protein</fullName>
    </submittedName>
</protein>
<name>A0A3A3G8V0_PANTH</name>
<dbReference type="OrthoDB" id="9795163at2"/>
<dbReference type="Proteomes" id="UP000266177">
    <property type="component" value="Unassembled WGS sequence"/>
</dbReference>